<evidence type="ECO:0000256" key="12">
    <source>
        <dbReference type="PIRSR" id="PIRSR600823-2"/>
    </source>
</evidence>
<dbReference type="InterPro" id="IPR000823">
    <property type="entry name" value="Peroxidase_pln"/>
</dbReference>
<evidence type="ECO:0000256" key="7">
    <source>
        <dbReference type="ARBA" id="ARBA00023002"/>
    </source>
</evidence>
<dbReference type="GO" id="GO:0046872">
    <property type="term" value="F:metal ion binding"/>
    <property type="evidence" value="ECO:0007669"/>
    <property type="project" value="UniProtKB-KW"/>
</dbReference>
<comment type="catalytic activity">
    <reaction evidence="1">
        <text>2 a phenolic donor + H2O2 = 2 a phenolic radical donor + 2 H2O</text>
        <dbReference type="Rhea" id="RHEA:56136"/>
        <dbReference type="ChEBI" id="CHEBI:15377"/>
        <dbReference type="ChEBI" id="CHEBI:16240"/>
        <dbReference type="ChEBI" id="CHEBI:139520"/>
        <dbReference type="ChEBI" id="CHEBI:139521"/>
        <dbReference type="EC" id="1.11.1.7"/>
    </reaction>
</comment>
<comment type="function">
    <text evidence="2">Removal of H(2)O(2), oxidation of toxic reductants, biosynthesis and degradation of lignin, suberization, auxin catabolism, response to environmental stresses such as wounding, pathogen attack and oxidative stress. These functions might be dependent on each isozyme/isoform in each plant tissue.</text>
</comment>
<feature type="binding site" description="axial binding residue" evidence="13">
    <location>
        <position position="205"/>
    </location>
    <ligand>
        <name>heme b</name>
        <dbReference type="ChEBI" id="CHEBI:60344"/>
    </ligand>
    <ligandPart>
        <name>Fe</name>
        <dbReference type="ChEBI" id="CHEBI:18248"/>
    </ligandPart>
</feature>
<feature type="binding site" evidence="13">
    <location>
        <position position="78"/>
    </location>
    <ligand>
        <name>Ca(2+)</name>
        <dbReference type="ChEBI" id="CHEBI:29108"/>
        <label>1</label>
    </ligand>
</feature>
<evidence type="ECO:0000256" key="13">
    <source>
        <dbReference type="PIRSR" id="PIRSR600823-3"/>
    </source>
</evidence>
<dbReference type="Gene3D" id="1.10.520.10">
    <property type="match status" value="1"/>
</dbReference>
<dbReference type="PRINTS" id="PR00458">
    <property type="entry name" value="PEROXIDASE"/>
</dbReference>
<dbReference type="Proteomes" id="UP000824469">
    <property type="component" value="Unassembled WGS sequence"/>
</dbReference>
<organism evidence="19 20">
    <name type="scientific">Taxus chinensis</name>
    <name type="common">Chinese yew</name>
    <name type="synonym">Taxus wallichiana var. chinensis</name>
    <dbReference type="NCBI Taxonomy" id="29808"/>
    <lineage>
        <taxon>Eukaryota</taxon>
        <taxon>Viridiplantae</taxon>
        <taxon>Streptophyta</taxon>
        <taxon>Embryophyta</taxon>
        <taxon>Tracheophyta</taxon>
        <taxon>Spermatophyta</taxon>
        <taxon>Pinopsida</taxon>
        <taxon>Pinidae</taxon>
        <taxon>Conifers II</taxon>
        <taxon>Cupressales</taxon>
        <taxon>Taxaceae</taxon>
        <taxon>Taxus</taxon>
    </lineage>
</organism>
<evidence type="ECO:0000256" key="10">
    <source>
        <dbReference type="ARBA" id="ARBA00023324"/>
    </source>
</evidence>
<feature type="binding site" evidence="13">
    <location>
        <position position="87"/>
    </location>
    <ligand>
        <name>Ca(2+)</name>
        <dbReference type="ChEBI" id="CHEBI:29108"/>
        <label>1</label>
    </ligand>
</feature>
<keyword evidence="17" id="KW-0472">Membrane</keyword>
<evidence type="ECO:0000256" key="16">
    <source>
        <dbReference type="RuleBase" id="RU004241"/>
    </source>
</evidence>
<feature type="non-terminal residue" evidence="19">
    <location>
        <position position="1"/>
    </location>
</feature>
<feature type="binding site" evidence="13">
    <location>
        <position position="85"/>
    </location>
    <ligand>
        <name>Ca(2+)</name>
        <dbReference type="ChEBI" id="CHEBI:29108"/>
        <label>1</label>
    </ligand>
</feature>
<dbReference type="Pfam" id="PF00141">
    <property type="entry name" value="peroxidase"/>
    <property type="match status" value="1"/>
</dbReference>
<feature type="site" description="Transition state stabilizer" evidence="14">
    <location>
        <position position="73"/>
    </location>
</feature>
<evidence type="ECO:0000313" key="19">
    <source>
        <dbReference type="EMBL" id="KAH9328251.1"/>
    </source>
</evidence>
<dbReference type="PROSITE" id="PS00436">
    <property type="entry name" value="PEROXIDASE_2"/>
    <property type="match status" value="1"/>
</dbReference>
<dbReference type="EC" id="1.11.1.7" evidence="3"/>
<evidence type="ECO:0000256" key="2">
    <source>
        <dbReference type="ARBA" id="ARBA00002322"/>
    </source>
</evidence>
<feature type="binding site" evidence="13">
    <location>
        <position position="206"/>
    </location>
    <ligand>
        <name>Ca(2+)</name>
        <dbReference type="ChEBI" id="CHEBI:29108"/>
        <label>2</label>
    </ligand>
</feature>
<feature type="disulfide bond" evidence="15">
    <location>
        <begin position="46"/>
        <end position="127"/>
    </location>
</feature>
<evidence type="ECO:0000313" key="20">
    <source>
        <dbReference type="Proteomes" id="UP000824469"/>
    </source>
</evidence>
<dbReference type="InterPro" id="IPR033905">
    <property type="entry name" value="Secretory_peroxidase"/>
</dbReference>
<dbReference type="PROSITE" id="PS50873">
    <property type="entry name" value="PEROXIDASE_4"/>
    <property type="match status" value="1"/>
</dbReference>
<feature type="disulfide bond" evidence="15">
    <location>
        <begin position="79"/>
        <end position="84"/>
    </location>
</feature>
<dbReference type="GO" id="GO:0140825">
    <property type="term" value="F:lactoperoxidase activity"/>
    <property type="evidence" value="ECO:0007669"/>
    <property type="project" value="UniProtKB-EC"/>
</dbReference>
<dbReference type="PANTHER" id="PTHR31235">
    <property type="entry name" value="PEROXIDASE 25-RELATED"/>
    <property type="match status" value="1"/>
</dbReference>
<dbReference type="CDD" id="cd00693">
    <property type="entry name" value="secretory_peroxidase"/>
    <property type="match status" value="1"/>
</dbReference>
<feature type="binding site" evidence="13">
    <location>
        <position position="81"/>
    </location>
    <ligand>
        <name>Ca(2+)</name>
        <dbReference type="ChEBI" id="CHEBI:29108"/>
        <label>1</label>
    </ligand>
</feature>
<keyword evidence="6 13" id="KW-0479">Metal-binding</keyword>
<protein>
    <recommendedName>
        <fullName evidence="3">peroxidase</fullName>
        <ecNumber evidence="3">1.11.1.7</ecNumber>
    </recommendedName>
</protein>
<keyword evidence="13" id="KW-0106">Calcium</keyword>
<name>A0AA38LLH4_TAXCH</name>
<evidence type="ECO:0000256" key="9">
    <source>
        <dbReference type="ARBA" id="ARBA00023157"/>
    </source>
</evidence>
<dbReference type="InterPro" id="IPR019794">
    <property type="entry name" value="Peroxidases_AS"/>
</dbReference>
<dbReference type="GO" id="GO:0006979">
    <property type="term" value="P:response to oxidative stress"/>
    <property type="evidence" value="ECO:0007669"/>
    <property type="project" value="InterPro"/>
</dbReference>
<feature type="non-terminal residue" evidence="19">
    <location>
        <position position="251"/>
    </location>
</feature>
<comment type="cofactor">
    <cofactor evidence="13">
        <name>Ca(2+)</name>
        <dbReference type="ChEBI" id="CHEBI:29108"/>
    </cofactor>
    <text evidence="13">Binds 2 calcium ions per subunit.</text>
</comment>
<dbReference type="EMBL" id="JAHRHJ020000001">
    <property type="protein sequence ID" value="KAH9328251.1"/>
    <property type="molecule type" value="Genomic_DNA"/>
</dbReference>
<evidence type="ECO:0000256" key="1">
    <source>
        <dbReference type="ARBA" id="ARBA00000189"/>
    </source>
</evidence>
<sequence length="251" mass="27592">SRAWRDSTMANKCWGCTHAFIMLVLFLFGNHFTETEIKYKFYHKSCPLAEKIIDSTIDELSANSSGIAPALIRLAFHDCFVEGCDASVLLDSVEGAIPSEKDSVPNKNSLKGYHFIDTIKQRLEEACPETVSCADIIVLSARHAVVMSGGRFFNVKTGRRDSTSSFGSLAESNLPSPFEDIQTMISKFKGKGFTERAMVSLLGAHTIGKAHCRFFEARLSNFNGTGHPDPTMDGLFRSRLSTLCNTSNATS</sequence>
<keyword evidence="17" id="KW-1133">Transmembrane helix</keyword>
<dbReference type="GO" id="GO:0020037">
    <property type="term" value="F:heme binding"/>
    <property type="evidence" value="ECO:0007669"/>
    <property type="project" value="InterPro"/>
</dbReference>
<keyword evidence="8 13" id="KW-0408">Iron</keyword>
<dbReference type="AlphaFoldDB" id="A0AA38LLH4"/>
<feature type="disulfide bond" evidence="15">
    <location>
        <begin position="212"/>
        <end position="244"/>
    </location>
</feature>
<evidence type="ECO:0000256" key="14">
    <source>
        <dbReference type="PIRSR" id="PIRSR600823-4"/>
    </source>
</evidence>
<evidence type="ECO:0000256" key="4">
    <source>
        <dbReference type="ARBA" id="ARBA00022559"/>
    </source>
</evidence>
<dbReference type="FunFam" id="1.10.520.10:FF:000008">
    <property type="entry name" value="Peroxidase"/>
    <property type="match status" value="1"/>
</dbReference>
<dbReference type="InterPro" id="IPR002016">
    <property type="entry name" value="Haem_peroxidase"/>
</dbReference>
<evidence type="ECO:0000256" key="6">
    <source>
        <dbReference type="ARBA" id="ARBA00022723"/>
    </source>
</evidence>
<keyword evidence="20" id="KW-1185">Reference proteome</keyword>
<comment type="similarity">
    <text evidence="16">Belongs to the peroxidase family.</text>
</comment>
<feature type="domain" description="Plant heme peroxidase family profile" evidence="18">
    <location>
        <begin position="36"/>
        <end position="251"/>
    </location>
</feature>
<dbReference type="SUPFAM" id="SSF48113">
    <property type="entry name" value="Heme-dependent peroxidases"/>
    <property type="match status" value="1"/>
</dbReference>
<feature type="transmembrane region" description="Helical" evidence="17">
    <location>
        <begin position="12"/>
        <end position="32"/>
    </location>
</feature>
<comment type="caution">
    <text evidence="19">The sequence shown here is derived from an EMBL/GenBank/DDBJ whole genome shotgun (WGS) entry which is preliminary data.</text>
</comment>
<feature type="binding site" evidence="13">
    <location>
        <position position="100"/>
    </location>
    <ligand>
        <name>Ca(2+)</name>
        <dbReference type="ChEBI" id="CHEBI:29108"/>
        <label>1</label>
    </ligand>
</feature>
<keyword evidence="4" id="KW-0575">Peroxidase</keyword>
<evidence type="ECO:0000256" key="17">
    <source>
        <dbReference type="SAM" id="Phobius"/>
    </source>
</evidence>
<dbReference type="GO" id="GO:0042744">
    <property type="term" value="P:hydrogen peroxide catabolic process"/>
    <property type="evidence" value="ECO:0007669"/>
    <property type="project" value="UniProtKB-KW"/>
</dbReference>
<evidence type="ECO:0000256" key="11">
    <source>
        <dbReference type="PIRSR" id="PIRSR600823-1"/>
    </source>
</evidence>
<proteinExistence type="inferred from homology"/>
<keyword evidence="10" id="KW-0376">Hydrogen peroxide</keyword>
<keyword evidence="7" id="KW-0560">Oxidoreductase</keyword>
<keyword evidence="17" id="KW-0812">Transmembrane</keyword>
<evidence type="ECO:0000256" key="5">
    <source>
        <dbReference type="ARBA" id="ARBA00022617"/>
    </source>
</evidence>
<evidence type="ECO:0000256" key="15">
    <source>
        <dbReference type="PIRSR" id="PIRSR600823-5"/>
    </source>
</evidence>
<dbReference type="Gene3D" id="1.10.420.10">
    <property type="entry name" value="Peroxidase, domain 2"/>
    <property type="match status" value="1"/>
</dbReference>
<keyword evidence="5" id="KW-0349">Heme</keyword>
<evidence type="ECO:0000256" key="3">
    <source>
        <dbReference type="ARBA" id="ARBA00012313"/>
    </source>
</evidence>
<reference evidence="19 20" key="1">
    <citation type="journal article" date="2021" name="Nat. Plants">
        <title>The Taxus genome provides insights into paclitaxel biosynthesis.</title>
        <authorList>
            <person name="Xiong X."/>
            <person name="Gou J."/>
            <person name="Liao Q."/>
            <person name="Li Y."/>
            <person name="Zhou Q."/>
            <person name="Bi G."/>
            <person name="Li C."/>
            <person name="Du R."/>
            <person name="Wang X."/>
            <person name="Sun T."/>
            <person name="Guo L."/>
            <person name="Liang H."/>
            <person name="Lu P."/>
            <person name="Wu Y."/>
            <person name="Zhang Z."/>
            <person name="Ro D.K."/>
            <person name="Shang Y."/>
            <person name="Huang S."/>
            <person name="Yan J."/>
        </authorList>
    </citation>
    <scope>NUCLEOTIDE SEQUENCE [LARGE SCALE GENOMIC DNA]</scope>
    <source>
        <strain evidence="19">Ta-2019</strain>
    </source>
</reference>
<gene>
    <name evidence="19" type="ORF">KI387_000359</name>
</gene>
<accession>A0AA38LLH4</accession>
<keyword evidence="9 15" id="KW-1015">Disulfide bond</keyword>
<evidence type="ECO:0000259" key="18">
    <source>
        <dbReference type="PROSITE" id="PS50873"/>
    </source>
</evidence>
<feature type="binding site" evidence="12">
    <location>
        <position position="175"/>
    </location>
    <ligand>
        <name>substrate</name>
    </ligand>
</feature>
<comment type="cofactor">
    <cofactor evidence="13">
        <name>heme b</name>
        <dbReference type="ChEBI" id="CHEBI:60344"/>
    </cofactor>
    <text evidence="13">Binds 1 heme b (iron(II)-protoporphyrin IX) group per subunit.</text>
</comment>
<evidence type="ECO:0000256" key="8">
    <source>
        <dbReference type="ARBA" id="ARBA00023004"/>
    </source>
</evidence>
<feature type="active site" description="Proton acceptor" evidence="11">
    <location>
        <position position="77"/>
    </location>
</feature>
<dbReference type="InterPro" id="IPR010255">
    <property type="entry name" value="Haem_peroxidase_sf"/>
</dbReference>
<feature type="binding site" evidence="13">
    <location>
        <position position="83"/>
    </location>
    <ligand>
        <name>Ca(2+)</name>
        <dbReference type="ChEBI" id="CHEBI:29108"/>
        <label>1</label>
    </ligand>
</feature>
<dbReference type="PRINTS" id="PR00461">
    <property type="entry name" value="PLPEROXIDASE"/>
</dbReference>